<dbReference type="EMBL" id="JADOTZ010000001">
    <property type="protein sequence ID" value="MBG6085438.1"/>
    <property type="molecule type" value="Genomic_DNA"/>
</dbReference>
<evidence type="ECO:0000256" key="5">
    <source>
        <dbReference type="ARBA" id="ARBA00023136"/>
    </source>
</evidence>
<dbReference type="PANTHER" id="PTHR30250">
    <property type="entry name" value="PST FAMILY PREDICTED COLANIC ACID TRANSPORTER"/>
    <property type="match status" value="1"/>
</dbReference>
<evidence type="ECO:0000313" key="7">
    <source>
        <dbReference type="EMBL" id="MBG6085438.1"/>
    </source>
</evidence>
<evidence type="ECO:0000256" key="4">
    <source>
        <dbReference type="ARBA" id="ARBA00022989"/>
    </source>
</evidence>
<protein>
    <submittedName>
        <fullName evidence="7">O-antigen/teichoic acid export membrane protein</fullName>
    </submittedName>
</protein>
<keyword evidence="4 6" id="KW-1133">Transmembrane helix</keyword>
<evidence type="ECO:0000256" key="1">
    <source>
        <dbReference type="ARBA" id="ARBA00004651"/>
    </source>
</evidence>
<comment type="subcellular location">
    <subcellularLocation>
        <location evidence="1">Cell membrane</location>
        <topology evidence="1">Multi-pass membrane protein</topology>
    </subcellularLocation>
</comment>
<name>A0A931DBB3_9MICC</name>
<evidence type="ECO:0000256" key="6">
    <source>
        <dbReference type="SAM" id="Phobius"/>
    </source>
</evidence>
<organism evidence="7 8">
    <name type="scientific">Zhihengliuella flava</name>
    <dbReference type="NCBI Taxonomy" id="1285193"/>
    <lineage>
        <taxon>Bacteria</taxon>
        <taxon>Bacillati</taxon>
        <taxon>Actinomycetota</taxon>
        <taxon>Actinomycetes</taxon>
        <taxon>Micrococcales</taxon>
        <taxon>Micrococcaceae</taxon>
        <taxon>Zhihengliuella</taxon>
    </lineage>
</organism>
<dbReference type="InterPro" id="IPR002797">
    <property type="entry name" value="Polysacc_synth"/>
</dbReference>
<gene>
    <name evidence="7" type="ORF">IW252_002205</name>
</gene>
<dbReference type="AlphaFoldDB" id="A0A931DBB3"/>
<feature type="transmembrane region" description="Helical" evidence="6">
    <location>
        <begin position="153"/>
        <end position="176"/>
    </location>
</feature>
<reference evidence="7" key="1">
    <citation type="submission" date="2020-11" db="EMBL/GenBank/DDBJ databases">
        <title>Sequencing the genomes of 1000 actinobacteria strains.</title>
        <authorList>
            <person name="Klenk H.-P."/>
        </authorList>
    </citation>
    <scope>NUCLEOTIDE SEQUENCE</scope>
    <source>
        <strain evidence="7">DSM 26152</strain>
    </source>
</reference>
<evidence type="ECO:0000313" key="8">
    <source>
        <dbReference type="Proteomes" id="UP000625033"/>
    </source>
</evidence>
<keyword evidence="8" id="KW-1185">Reference proteome</keyword>
<evidence type="ECO:0000256" key="3">
    <source>
        <dbReference type="ARBA" id="ARBA00022692"/>
    </source>
</evidence>
<feature type="transmembrane region" description="Helical" evidence="6">
    <location>
        <begin position="121"/>
        <end position="141"/>
    </location>
</feature>
<accession>A0A931DBB3</accession>
<proteinExistence type="predicted"/>
<dbReference type="GO" id="GO:0005886">
    <property type="term" value="C:plasma membrane"/>
    <property type="evidence" value="ECO:0007669"/>
    <property type="project" value="UniProtKB-SubCell"/>
</dbReference>
<comment type="caution">
    <text evidence="7">The sequence shown here is derived from an EMBL/GenBank/DDBJ whole genome shotgun (WGS) entry which is preliminary data.</text>
</comment>
<dbReference type="InterPro" id="IPR050833">
    <property type="entry name" value="Poly_Biosynth_Transport"/>
</dbReference>
<feature type="transmembrane region" description="Helical" evidence="6">
    <location>
        <begin position="54"/>
        <end position="74"/>
    </location>
</feature>
<feature type="transmembrane region" description="Helical" evidence="6">
    <location>
        <begin position="291"/>
        <end position="313"/>
    </location>
</feature>
<feature type="transmembrane region" description="Helical" evidence="6">
    <location>
        <begin position="325"/>
        <end position="350"/>
    </location>
</feature>
<keyword evidence="3 6" id="KW-0812">Transmembrane</keyword>
<dbReference type="Pfam" id="PF01943">
    <property type="entry name" value="Polysacc_synt"/>
    <property type="match status" value="1"/>
</dbReference>
<feature type="transmembrane region" description="Helical" evidence="6">
    <location>
        <begin position="362"/>
        <end position="379"/>
    </location>
</feature>
<keyword evidence="5 6" id="KW-0472">Membrane</keyword>
<feature type="transmembrane region" description="Helical" evidence="6">
    <location>
        <begin position="385"/>
        <end position="405"/>
    </location>
</feature>
<feature type="transmembrane region" description="Helical" evidence="6">
    <location>
        <begin position="182"/>
        <end position="203"/>
    </location>
</feature>
<dbReference type="RefSeq" id="WP_196836624.1">
    <property type="nucleotide sequence ID" value="NZ_JADOTZ010000001.1"/>
</dbReference>
<evidence type="ECO:0000256" key="2">
    <source>
        <dbReference type="ARBA" id="ARBA00022475"/>
    </source>
</evidence>
<feature type="transmembrane region" description="Helical" evidence="6">
    <location>
        <begin position="94"/>
        <end position="115"/>
    </location>
</feature>
<dbReference type="PANTHER" id="PTHR30250:SF11">
    <property type="entry name" value="O-ANTIGEN TRANSPORTER-RELATED"/>
    <property type="match status" value="1"/>
</dbReference>
<sequence length="428" mass="44869">MAMQRLRWALTRINLLFHTPAGLSVGRLGSQSLSLFTAPIIAQAIGPTGRGLTAAALAAVTITGVIIGLGVPLAVRRRVVDETQRHDAVRSARILTWCTVPLGGLLALAPLFTVLTQLDHIAKIAFVIAMSLSGLTFSWSIDHNVMVAEKRYFRILWIGSIQTVAYFAVVLTLWILDALSVASVLFAYAAGTVAAFLLGRFWVRTPSGQSTQKLSLLREGATLWGSQAGQVASARLDQFLVLPLIGAGATGLYSVAATIGSLPVTIGLALGTSVFREFVLEQSKAKYTQAVRLAIAVALSLAIALALASIWGIPWLFGAEFKGSVPLAAIALLGGVALSGNHVCTMALVASERGKSMTAVQLAGLAVGIGALYPATAIAGATGAAVASTLGYLTTFAGALLTLGIRPWDAVPRPRDFPQGFRAFLKRQ</sequence>
<dbReference type="Proteomes" id="UP000625033">
    <property type="component" value="Unassembled WGS sequence"/>
</dbReference>
<keyword evidence="2" id="KW-1003">Cell membrane</keyword>